<dbReference type="EMBL" id="MFJK01000007">
    <property type="protein sequence ID" value="OGG19403.1"/>
    <property type="molecule type" value="Genomic_DNA"/>
</dbReference>
<accession>A0A1F6A3Z3</accession>
<protein>
    <submittedName>
        <fullName evidence="1">Uncharacterized protein</fullName>
    </submittedName>
</protein>
<dbReference type="AlphaFoldDB" id="A0A1F6A3Z3"/>
<organism evidence="1 2">
    <name type="scientific">Candidatus Gottesmanbacteria bacterium RIFCSPHIGHO2_01_FULL_47_48</name>
    <dbReference type="NCBI Taxonomy" id="1798381"/>
    <lineage>
        <taxon>Bacteria</taxon>
        <taxon>Candidatus Gottesmaniibacteriota</taxon>
    </lineage>
</organism>
<evidence type="ECO:0000313" key="1">
    <source>
        <dbReference type="EMBL" id="OGG19403.1"/>
    </source>
</evidence>
<gene>
    <name evidence="1" type="ORF">A2721_02655</name>
</gene>
<dbReference type="STRING" id="1798381.A2721_02655"/>
<proteinExistence type="predicted"/>
<comment type="caution">
    <text evidence="1">The sequence shown here is derived from an EMBL/GenBank/DDBJ whole genome shotgun (WGS) entry which is preliminary data.</text>
</comment>
<dbReference type="Proteomes" id="UP000177871">
    <property type="component" value="Unassembled WGS sequence"/>
</dbReference>
<name>A0A1F6A3Z3_9BACT</name>
<evidence type="ECO:0000313" key="2">
    <source>
        <dbReference type="Proteomes" id="UP000177871"/>
    </source>
</evidence>
<reference evidence="1 2" key="1">
    <citation type="journal article" date="2016" name="Nat. Commun.">
        <title>Thousands of microbial genomes shed light on interconnected biogeochemical processes in an aquifer system.</title>
        <authorList>
            <person name="Anantharaman K."/>
            <person name="Brown C.T."/>
            <person name="Hug L.A."/>
            <person name="Sharon I."/>
            <person name="Castelle C.J."/>
            <person name="Probst A.J."/>
            <person name="Thomas B.C."/>
            <person name="Singh A."/>
            <person name="Wilkins M.J."/>
            <person name="Karaoz U."/>
            <person name="Brodie E.L."/>
            <person name="Williams K.H."/>
            <person name="Hubbard S.S."/>
            <person name="Banfield J.F."/>
        </authorList>
    </citation>
    <scope>NUCLEOTIDE SEQUENCE [LARGE SCALE GENOMIC DNA]</scope>
</reference>
<sequence>MSVNQSPETQALFEQDKIELDYFLHPNLGFGPGQQGRRIEFRPWTEEGRRLAQERIGLTGRKYDEYDEAVRTKRPDIRESRWKTRTPNTVLLRTEWDPKGDGTSWQITEEKYVRLAQKDFDQEYGPQEIW</sequence>